<dbReference type="AlphaFoldDB" id="A0A5E4GJH7"/>
<dbReference type="Gramene" id="VVA39969">
    <property type="protein sequence ID" value="VVA39969"/>
    <property type="gene ID" value="Prudul26B022667"/>
</dbReference>
<dbReference type="EMBL" id="CABIKO010000884">
    <property type="protein sequence ID" value="VVA39969.1"/>
    <property type="molecule type" value="Genomic_DNA"/>
</dbReference>
<accession>A0A5E4GJH7</accession>
<organism evidence="1 2">
    <name type="scientific">Prunus dulcis</name>
    <name type="common">Almond</name>
    <name type="synonym">Amygdalus dulcis</name>
    <dbReference type="NCBI Taxonomy" id="3755"/>
    <lineage>
        <taxon>Eukaryota</taxon>
        <taxon>Viridiplantae</taxon>
        <taxon>Streptophyta</taxon>
        <taxon>Embryophyta</taxon>
        <taxon>Tracheophyta</taxon>
        <taxon>Spermatophyta</taxon>
        <taxon>Magnoliopsida</taxon>
        <taxon>eudicotyledons</taxon>
        <taxon>Gunneridae</taxon>
        <taxon>Pentapetalae</taxon>
        <taxon>rosids</taxon>
        <taxon>fabids</taxon>
        <taxon>Rosales</taxon>
        <taxon>Rosaceae</taxon>
        <taxon>Amygdaloideae</taxon>
        <taxon>Amygdaleae</taxon>
        <taxon>Prunus</taxon>
    </lineage>
</organism>
<name>A0A5E4GJH7_PRUDU</name>
<protein>
    <submittedName>
        <fullName evidence="1">Uncharacterized protein</fullName>
    </submittedName>
</protein>
<dbReference type="Proteomes" id="UP000327085">
    <property type="component" value="Chromosome 3"/>
</dbReference>
<evidence type="ECO:0000313" key="2">
    <source>
        <dbReference type="Proteomes" id="UP000327085"/>
    </source>
</evidence>
<gene>
    <name evidence="1" type="ORF">ALMOND_2B022667</name>
</gene>
<proteinExistence type="predicted"/>
<dbReference type="InParanoid" id="A0A5E4GJH7"/>
<feature type="non-terminal residue" evidence="1">
    <location>
        <position position="58"/>
    </location>
</feature>
<sequence>NVEQLANILLIPFSNPRKGSLESGEINEKLPLGGEWRRKKESFGKMEGGVLTQSSCGA</sequence>
<reference evidence="2" key="1">
    <citation type="journal article" date="2020" name="Plant J.">
        <title>Transposons played a major role in the diversification between the closely related almond and peach genomes: results from the almond genome sequence.</title>
        <authorList>
            <person name="Alioto T."/>
            <person name="Alexiou K.G."/>
            <person name="Bardil A."/>
            <person name="Barteri F."/>
            <person name="Castanera R."/>
            <person name="Cruz F."/>
            <person name="Dhingra A."/>
            <person name="Duval H."/>
            <person name="Fernandez I Marti A."/>
            <person name="Frias L."/>
            <person name="Galan B."/>
            <person name="Garcia J.L."/>
            <person name="Howad W."/>
            <person name="Gomez-Garrido J."/>
            <person name="Gut M."/>
            <person name="Julca I."/>
            <person name="Morata J."/>
            <person name="Puigdomenech P."/>
            <person name="Ribeca P."/>
            <person name="Rubio Cabetas M.J."/>
            <person name="Vlasova A."/>
            <person name="Wirthensohn M."/>
            <person name="Garcia-Mas J."/>
            <person name="Gabaldon T."/>
            <person name="Casacuberta J.M."/>
            <person name="Arus P."/>
        </authorList>
    </citation>
    <scope>NUCLEOTIDE SEQUENCE [LARGE SCALE GENOMIC DNA]</scope>
    <source>
        <strain evidence="2">cv. Texas</strain>
    </source>
</reference>
<feature type="non-terminal residue" evidence="1">
    <location>
        <position position="1"/>
    </location>
</feature>
<evidence type="ECO:0000313" key="1">
    <source>
        <dbReference type="EMBL" id="VVA39969.1"/>
    </source>
</evidence>